<feature type="signal peptide" evidence="5">
    <location>
        <begin position="1"/>
        <end position="20"/>
    </location>
</feature>
<dbReference type="InterPro" id="IPR038050">
    <property type="entry name" value="Neuro_actylchol_rec"/>
</dbReference>
<name>A0A9D4ELR7_DREPO</name>
<dbReference type="Pfam" id="PF02932">
    <property type="entry name" value="Neur_chan_memb"/>
    <property type="match status" value="1"/>
</dbReference>
<dbReference type="EMBL" id="JAIWYP010000008">
    <property type="protein sequence ID" value="KAH3781618.1"/>
    <property type="molecule type" value="Genomic_DNA"/>
</dbReference>
<feature type="compositionally biased region" description="Polar residues" evidence="6">
    <location>
        <begin position="440"/>
        <end position="452"/>
    </location>
</feature>
<evidence type="ECO:0000313" key="9">
    <source>
        <dbReference type="EMBL" id="KAH3781618.1"/>
    </source>
</evidence>
<evidence type="ECO:0000256" key="6">
    <source>
        <dbReference type="SAM" id="MobiDB-lite"/>
    </source>
</evidence>
<reference evidence="9" key="1">
    <citation type="journal article" date="2019" name="bioRxiv">
        <title>The Genome of the Zebra Mussel, Dreissena polymorpha: A Resource for Invasive Species Research.</title>
        <authorList>
            <person name="McCartney M.A."/>
            <person name="Auch B."/>
            <person name="Kono T."/>
            <person name="Mallez S."/>
            <person name="Zhang Y."/>
            <person name="Obille A."/>
            <person name="Becker A."/>
            <person name="Abrahante J.E."/>
            <person name="Garbe J."/>
            <person name="Badalamenti J.P."/>
            <person name="Herman A."/>
            <person name="Mangelson H."/>
            <person name="Liachko I."/>
            <person name="Sullivan S."/>
            <person name="Sone E.D."/>
            <person name="Koren S."/>
            <person name="Silverstein K.A.T."/>
            <person name="Beckman K.B."/>
            <person name="Gohl D.M."/>
        </authorList>
    </citation>
    <scope>NUCLEOTIDE SEQUENCE</scope>
    <source>
        <strain evidence="9">Duluth1</strain>
        <tissue evidence="9">Whole animal</tissue>
    </source>
</reference>
<dbReference type="SUPFAM" id="SSF90112">
    <property type="entry name" value="Neurotransmitter-gated ion-channel transmembrane pore"/>
    <property type="match status" value="1"/>
</dbReference>
<proteinExistence type="inferred from homology"/>
<dbReference type="InterPro" id="IPR006202">
    <property type="entry name" value="Neur_chan_lig-bd"/>
</dbReference>
<keyword evidence="5" id="KW-0407">Ion channel</keyword>
<comment type="subcellular location">
    <subcellularLocation>
        <location evidence="1">Membrane</location>
        <topology evidence="1">Multi-pass membrane protein</topology>
    </subcellularLocation>
</comment>
<dbReference type="Gene3D" id="2.70.170.10">
    <property type="entry name" value="Neurotransmitter-gated ion-channel ligand-binding domain"/>
    <property type="match status" value="1"/>
</dbReference>
<keyword evidence="5" id="KW-0732">Signal</keyword>
<dbReference type="CDD" id="cd18989">
    <property type="entry name" value="LGIC_ECD_cation"/>
    <property type="match status" value="1"/>
</dbReference>
<sequence>MTSSLIVLFVFIGHASHVVTQSGNDAKRLHQQLFVSDTYNKRIRPIDNQSSAIDVYANLHLLSINELSETDEVLTTTAVLSMSWNDTFLKWDPNTFGGIKFYYWPQNEVWKPDIALQNSYLDYKGLGDKTLNVMNIHTGAMYWNPFQVFKSTCSLDIFYFPFDYQTCYLRFQAWSYSRRQVNMESGYHDSQGFNLKYYETNSAWDIVNTSWHVYRDKQDAAISFKMTLKRKPMYFMMSVLLPICMLSILNVCVFMIPVNSGEKASYAVTVFLSFAVFLTIVSDNFPQNSESTPLITDFLVMQTTVSALTTMLALIFSRLESFGDANVPSQLVKLMKRMSCLPCLSRARKTKDNMIEPIEDSGNASDTPKKDPSVKVDWTDAVNFLDFVCFVLFSILFILSILVCFALATSKSKVYNEEFNYESNGMYEQIDNNGRDDGASTDQSGDGDGNISNYYYW</sequence>
<dbReference type="FunFam" id="2.70.170.10:FF:000028">
    <property type="entry name" value="AcetylCholine Receptor"/>
    <property type="match status" value="1"/>
</dbReference>
<dbReference type="Proteomes" id="UP000828390">
    <property type="component" value="Unassembled WGS sequence"/>
</dbReference>
<dbReference type="PRINTS" id="PR00252">
    <property type="entry name" value="NRIONCHANNEL"/>
</dbReference>
<dbReference type="PROSITE" id="PS00236">
    <property type="entry name" value="NEUROTR_ION_CHANNEL"/>
    <property type="match status" value="1"/>
</dbReference>
<dbReference type="InterPro" id="IPR006029">
    <property type="entry name" value="Neurotrans-gated_channel_TM"/>
</dbReference>
<gene>
    <name evidence="9" type="ORF">DPMN_159518</name>
</gene>
<dbReference type="InterPro" id="IPR018000">
    <property type="entry name" value="Neurotransmitter_ion_chnl_CS"/>
</dbReference>
<dbReference type="GO" id="GO:0005230">
    <property type="term" value="F:extracellular ligand-gated monoatomic ion channel activity"/>
    <property type="evidence" value="ECO:0007669"/>
    <property type="project" value="InterPro"/>
</dbReference>
<dbReference type="Pfam" id="PF02931">
    <property type="entry name" value="Neur_chan_LBD"/>
    <property type="match status" value="1"/>
</dbReference>
<keyword evidence="4 5" id="KW-0472">Membrane</keyword>
<dbReference type="CDD" id="cd19051">
    <property type="entry name" value="LGIC_TM_cation"/>
    <property type="match status" value="1"/>
</dbReference>
<dbReference type="InterPro" id="IPR036719">
    <property type="entry name" value="Neuro-gated_channel_TM_sf"/>
</dbReference>
<evidence type="ECO:0000259" key="7">
    <source>
        <dbReference type="Pfam" id="PF02931"/>
    </source>
</evidence>
<evidence type="ECO:0000256" key="2">
    <source>
        <dbReference type="ARBA" id="ARBA00022692"/>
    </source>
</evidence>
<keyword evidence="3 5" id="KW-1133">Transmembrane helix</keyword>
<dbReference type="InterPro" id="IPR036734">
    <property type="entry name" value="Neur_chan_lig-bd_sf"/>
</dbReference>
<dbReference type="AlphaFoldDB" id="A0A9D4ELR7"/>
<comment type="similarity">
    <text evidence="5">Belongs to the ligand-gated ion channel (TC 1.A.9) family.</text>
</comment>
<evidence type="ECO:0000256" key="3">
    <source>
        <dbReference type="ARBA" id="ARBA00022989"/>
    </source>
</evidence>
<dbReference type="InterPro" id="IPR006201">
    <property type="entry name" value="Neur_channel"/>
</dbReference>
<dbReference type="GO" id="GO:0016020">
    <property type="term" value="C:membrane"/>
    <property type="evidence" value="ECO:0007669"/>
    <property type="project" value="UniProtKB-SubCell"/>
</dbReference>
<accession>A0A9D4ELR7</accession>
<keyword evidence="2 5" id="KW-0812">Transmembrane</keyword>
<keyword evidence="5" id="KW-0406">Ion transport</keyword>
<dbReference type="SUPFAM" id="SSF63712">
    <property type="entry name" value="Nicotinic receptor ligand binding domain-like"/>
    <property type="match status" value="1"/>
</dbReference>
<feature type="transmembrane region" description="Helical" evidence="5">
    <location>
        <begin position="234"/>
        <end position="258"/>
    </location>
</feature>
<evidence type="ECO:0000259" key="8">
    <source>
        <dbReference type="Pfam" id="PF02932"/>
    </source>
</evidence>
<evidence type="ECO:0000256" key="5">
    <source>
        <dbReference type="RuleBase" id="RU000687"/>
    </source>
</evidence>
<feature type="domain" description="Neurotransmitter-gated ion-channel ligand-binding" evidence="7">
    <location>
        <begin position="27"/>
        <end position="232"/>
    </location>
</feature>
<feature type="chain" id="PRO_5039758162" evidence="5">
    <location>
        <begin position="21"/>
        <end position="457"/>
    </location>
</feature>
<organism evidence="9 10">
    <name type="scientific">Dreissena polymorpha</name>
    <name type="common">Zebra mussel</name>
    <name type="synonym">Mytilus polymorpha</name>
    <dbReference type="NCBI Taxonomy" id="45954"/>
    <lineage>
        <taxon>Eukaryota</taxon>
        <taxon>Metazoa</taxon>
        <taxon>Spiralia</taxon>
        <taxon>Lophotrochozoa</taxon>
        <taxon>Mollusca</taxon>
        <taxon>Bivalvia</taxon>
        <taxon>Autobranchia</taxon>
        <taxon>Heteroconchia</taxon>
        <taxon>Euheterodonta</taxon>
        <taxon>Imparidentia</taxon>
        <taxon>Neoheterodontei</taxon>
        <taxon>Myida</taxon>
        <taxon>Dreissenoidea</taxon>
        <taxon>Dreissenidae</taxon>
        <taxon>Dreissena</taxon>
    </lineage>
</organism>
<dbReference type="PANTHER" id="PTHR18945">
    <property type="entry name" value="NEUROTRANSMITTER GATED ION CHANNEL"/>
    <property type="match status" value="1"/>
</dbReference>
<dbReference type="Gene3D" id="1.20.58.390">
    <property type="entry name" value="Neurotransmitter-gated ion-channel transmembrane domain"/>
    <property type="match status" value="1"/>
</dbReference>
<evidence type="ECO:0000313" key="10">
    <source>
        <dbReference type="Proteomes" id="UP000828390"/>
    </source>
</evidence>
<keyword evidence="5" id="KW-0813">Transport</keyword>
<feature type="transmembrane region" description="Helical" evidence="5">
    <location>
        <begin position="264"/>
        <end position="282"/>
    </location>
</feature>
<evidence type="ECO:0000256" key="4">
    <source>
        <dbReference type="ARBA" id="ARBA00023136"/>
    </source>
</evidence>
<feature type="region of interest" description="Disordered" evidence="6">
    <location>
        <begin position="430"/>
        <end position="452"/>
    </location>
</feature>
<comment type="caution">
    <text evidence="9">The sequence shown here is derived from an EMBL/GenBank/DDBJ whole genome shotgun (WGS) entry which is preliminary data.</text>
</comment>
<dbReference type="GO" id="GO:0004888">
    <property type="term" value="F:transmembrane signaling receptor activity"/>
    <property type="evidence" value="ECO:0007669"/>
    <property type="project" value="InterPro"/>
</dbReference>
<reference evidence="9" key="2">
    <citation type="submission" date="2020-11" db="EMBL/GenBank/DDBJ databases">
        <authorList>
            <person name="McCartney M.A."/>
            <person name="Auch B."/>
            <person name="Kono T."/>
            <person name="Mallez S."/>
            <person name="Becker A."/>
            <person name="Gohl D.M."/>
            <person name="Silverstein K.A.T."/>
            <person name="Koren S."/>
            <person name="Bechman K.B."/>
            <person name="Herman A."/>
            <person name="Abrahante J.E."/>
            <person name="Garbe J."/>
        </authorList>
    </citation>
    <scope>NUCLEOTIDE SEQUENCE</scope>
    <source>
        <strain evidence="9">Duluth1</strain>
        <tissue evidence="9">Whole animal</tissue>
    </source>
</reference>
<keyword evidence="10" id="KW-1185">Reference proteome</keyword>
<evidence type="ECO:0000256" key="1">
    <source>
        <dbReference type="ARBA" id="ARBA00004141"/>
    </source>
</evidence>
<feature type="transmembrane region" description="Helical" evidence="5">
    <location>
        <begin position="384"/>
        <end position="408"/>
    </location>
</feature>
<feature type="transmembrane region" description="Helical" evidence="5">
    <location>
        <begin position="294"/>
        <end position="316"/>
    </location>
</feature>
<protein>
    <submittedName>
        <fullName evidence="9">Uncharacterized protein</fullName>
    </submittedName>
</protein>
<feature type="domain" description="Neurotransmitter-gated ion-channel transmembrane" evidence="8">
    <location>
        <begin position="240"/>
        <end position="302"/>
    </location>
</feature>